<feature type="region of interest" description="Disordered" evidence="1">
    <location>
        <begin position="70"/>
        <end position="93"/>
    </location>
</feature>
<name>A0ABV8QAX8_9MICO</name>
<protein>
    <recommendedName>
        <fullName evidence="4">Antitoxin</fullName>
    </recommendedName>
</protein>
<gene>
    <name evidence="2" type="ORF">ACFOYW_17095</name>
</gene>
<evidence type="ECO:0000256" key="1">
    <source>
        <dbReference type="SAM" id="MobiDB-lite"/>
    </source>
</evidence>
<accession>A0ABV8QAX8</accession>
<comment type="caution">
    <text evidence="2">The sequence shown here is derived from an EMBL/GenBank/DDBJ whole genome shotgun (WGS) entry which is preliminary data.</text>
</comment>
<organism evidence="2 3">
    <name type="scientific">Gryllotalpicola reticulitermitis</name>
    <dbReference type="NCBI Taxonomy" id="1184153"/>
    <lineage>
        <taxon>Bacteria</taxon>
        <taxon>Bacillati</taxon>
        <taxon>Actinomycetota</taxon>
        <taxon>Actinomycetes</taxon>
        <taxon>Micrococcales</taxon>
        <taxon>Microbacteriaceae</taxon>
        <taxon>Gryllotalpicola</taxon>
    </lineage>
</organism>
<evidence type="ECO:0008006" key="4">
    <source>
        <dbReference type="Google" id="ProtNLM"/>
    </source>
</evidence>
<reference evidence="3" key="1">
    <citation type="journal article" date="2019" name="Int. J. Syst. Evol. Microbiol.">
        <title>The Global Catalogue of Microorganisms (GCM) 10K type strain sequencing project: providing services to taxonomists for standard genome sequencing and annotation.</title>
        <authorList>
            <consortium name="The Broad Institute Genomics Platform"/>
            <consortium name="The Broad Institute Genome Sequencing Center for Infectious Disease"/>
            <person name="Wu L."/>
            <person name="Ma J."/>
        </authorList>
    </citation>
    <scope>NUCLEOTIDE SEQUENCE [LARGE SCALE GENOMIC DNA]</scope>
    <source>
        <strain evidence="3">CGMCC 1.10363</strain>
    </source>
</reference>
<dbReference type="EMBL" id="JBHSCN010000020">
    <property type="protein sequence ID" value="MFC4245087.1"/>
    <property type="molecule type" value="Genomic_DNA"/>
</dbReference>
<dbReference type="Proteomes" id="UP001595900">
    <property type="component" value="Unassembled WGS sequence"/>
</dbReference>
<evidence type="ECO:0000313" key="3">
    <source>
        <dbReference type="Proteomes" id="UP001595900"/>
    </source>
</evidence>
<dbReference type="RefSeq" id="WP_390231802.1">
    <property type="nucleotide sequence ID" value="NZ_JBHSCN010000020.1"/>
</dbReference>
<evidence type="ECO:0000313" key="2">
    <source>
        <dbReference type="EMBL" id="MFC4245087.1"/>
    </source>
</evidence>
<sequence>MPVLILPSGHARTELPKALARFRAESAAAQPLIFGSHRKPEAVVIPFELYTSLLPAIEELEIAQLVRERSAEGPARPLSELATEVGLDPNDYQ</sequence>
<keyword evidence="3" id="KW-1185">Reference proteome</keyword>
<proteinExistence type="predicted"/>